<keyword evidence="4" id="KW-0862">Zinc</keyword>
<proteinExistence type="predicted"/>
<protein>
    <submittedName>
        <fullName evidence="6">3-keto-5-aminohexanoate cleavage protein</fullName>
    </submittedName>
</protein>
<keyword evidence="7" id="KW-1185">Reference proteome</keyword>
<dbReference type="AlphaFoldDB" id="A0AA51MKF6"/>
<dbReference type="EMBL" id="CP133217">
    <property type="protein sequence ID" value="WML85915.1"/>
    <property type="molecule type" value="Genomic_DNA"/>
</dbReference>
<evidence type="ECO:0000256" key="4">
    <source>
        <dbReference type="ARBA" id="ARBA00022833"/>
    </source>
</evidence>
<keyword evidence="3" id="KW-0479">Metal-binding</keyword>
<dbReference type="Gene3D" id="3.20.20.70">
    <property type="entry name" value="Aldolase class I"/>
    <property type="match status" value="1"/>
</dbReference>
<reference evidence="6 7" key="1">
    <citation type="submission" date="2023-08" db="EMBL/GenBank/DDBJ databases">
        <title>New molecular markers tilS and rpoB for phylogenetic and monitoring studies of the genus Thiothrix biodiversity.</title>
        <authorList>
            <person name="Ravin N.V."/>
            <person name="Smolyakov D."/>
            <person name="Markov N.D."/>
            <person name="Beletsky A.V."/>
            <person name="Mardanov A.V."/>
            <person name="Rudenko T.S."/>
            <person name="Grabovich M.Y."/>
        </authorList>
    </citation>
    <scope>NUCLEOTIDE SEQUENCE</scope>
    <source>
        <strain evidence="6">DNT52</strain>
        <strain evidence="5 7">H33</strain>
    </source>
</reference>
<dbReference type="PANTHER" id="PTHR37418:SF2">
    <property type="entry name" value="3-KETO-5-AMINOHEXANOATE CLEAVAGE ENZYME"/>
    <property type="match status" value="1"/>
</dbReference>
<evidence type="ECO:0000256" key="1">
    <source>
        <dbReference type="ARBA" id="ARBA00001947"/>
    </source>
</evidence>
<organism evidence="6">
    <name type="scientific">Thiothrix subterranea</name>
    <dbReference type="NCBI Taxonomy" id="2735563"/>
    <lineage>
        <taxon>Bacteria</taxon>
        <taxon>Pseudomonadati</taxon>
        <taxon>Pseudomonadota</taxon>
        <taxon>Gammaproteobacteria</taxon>
        <taxon>Thiotrichales</taxon>
        <taxon>Thiotrichaceae</taxon>
        <taxon>Thiothrix</taxon>
    </lineage>
</organism>
<dbReference type="GO" id="GO:0043720">
    <property type="term" value="F:3-keto-5-aminohexanoate cleavage activity"/>
    <property type="evidence" value="ECO:0007669"/>
    <property type="project" value="InterPro"/>
</dbReference>
<dbReference type="Proteomes" id="UP001229862">
    <property type="component" value="Chromosome"/>
</dbReference>
<dbReference type="RefSeq" id="WP_308136555.1">
    <property type="nucleotide sequence ID" value="NZ_CP133197.1"/>
</dbReference>
<dbReference type="Pfam" id="PF05853">
    <property type="entry name" value="BKACE"/>
    <property type="match status" value="1"/>
</dbReference>
<keyword evidence="2" id="KW-0808">Transferase</keyword>
<evidence type="ECO:0000256" key="2">
    <source>
        <dbReference type="ARBA" id="ARBA00022679"/>
    </source>
</evidence>
<gene>
    <name evidence="5" type="ORF">RCC75_20370</name>
    <name evidence="6" type="ORF">RCG00_16625</name>
</gene>
<name>A0AA51MKF6_9GAMM</name>
<dbReference type="EMBL" id="JAVFKN010000044">
    <property type="protein sequence ID" value="MDQ5770897.1"/>
    <property type="molecule type" value="Genomic_DNA"/>
</dbReference>
<evidence type="ECO:0000313" key="6">
    <source>
        <dbReference type="EMBL" id="WML85915.1"/>
    </source>
</evidence>
<dbReference type="InterPro" id="IPR013785">
    <property type="entry name" value="Aldolase_TIM"/>
</dbReference>
<accession>A0AA51MKF6</accession>
<evidence type="ECO:0000313" key="7">
    <source>
        <dbReference type="Proteomes" id="UP001223336"/>
    </source>
</evidence>
<dbReference type="Proteomes" id="UP001223336">
    <property type="component" value="Unassembled WGS sequence"/>
</dbReference>
<dbReference type="GO" id="GO:0046872">
    <property type="term" value="F:metal ion binding"/>
    <property type="evidence" value="ECO:0007669"/>
    <property type="project" value="UniProtKB-KW"/>
</dbReference>
<evidence type="ECO:0000313" key="5">
    <source>
        <dbReference type="EMBL" id="MDQ5770897.1"/>
    </source>
</evidence>
<sequence>MKEKSELIINLACTGVIPTKEMTPYIPLTTNEILSDVEQAIKLGVQMVHIHARDEQSKHTSDPEQYGEIISSIRKLPHGKDMIICVTTSGRSDADFAKRTQVIDLEGDRKPDMASLTPGSMNFIGSASINTPVTIRRLAAKMKECGIKPELEVFDLGMANFIHVLAKEKLITPPFYVNILLGNIAGAQVDLIQLGAIFAALPDECIIGVAGLGRTQLISNGLGLLFADAVRVGLEDNIWFDQKRTQLATNTDLLTRIIQQATLFERPLMERTKVRVKLGIEG</sequence>
<dbReference type="PANTHER" id="PTHR37418">
    <property type="entry name" value="3-KETO-5-AMINOHEXANOATE CLEAVAGE ENZYME-RELATED"/>
    <property type="match status" value="1"/>
</dbReference>
<comment type="cofactor">
    <cofactor evidence="1">
        <name>Zn(2+)</name>
        <dbReference type="ChEBI" id="CHEBI:29105"/>
    </cofactor>
</comment>
<dbReference type="InterPro" id="IPR008567">
    <property type="entry name" value="BKACE"/>
</dbReference>
<evidence type="ECO:0000256" key="3">
    <source>
        <dbReference type="ARBA" id="ARBA00022723"/>
    </source>
</evidence>